<dbReference type="Pfam" id="PF18962">
    <property type="entry name" value="Por_Secre_tail"/>
    <property type="match status" value="1"/>
</dbReference>
<dbReference type="SMART" id="SM00089">
    <property type="entry name" value="PKD"/>
    <property type="match status" value="2"/>
</dbReference>
<sequence length="2432" mass="262136">MRIGMRRMMLYIILLVCSTIELKAQTVYLKEGFELGRKPDGWTEEAVVGGVPWRYRNGGYNPDDPNLLKPAATYDMFRNPDRAKAGTYNSWFFTQGFGREQTKLITPPLDLKFAVIPTIKFWLTIYEWRVPTGVNNDILRIYYKVGFNGGWRLLQTYNFGQNEWRDFQLNLPAEALQKDVYIAFEGLSRWGMGICLDEVKIEETGSQAKTLVEVVADEVTTDVIPNGTSNNPILRSRLKVTGNTGSAILSSVKVNATATKLTDITRVTLYATQEPEFNTSTPIASGTLGGSSTILTPNYSLPTGYTYLWVTYDIAADAKSGNTVDAEIPASGITVNGAAYANATLNSGGIRVIKQKLFFDDFETNTGWILSNDFEIAAPMGKSGAFGNPDPANAVSGTKVLGNDLTKDGVYDANIPSSAPYTATSPSFDALFYKGLILNFKRWLNVDMYDTVKIQATKDNGATWTTLWENTDYALDDGWQSASVAFPAEFDRAHDIKLRFTLSYTNGDREFTGWNIDDVSVIGNFMEKDLTMTGILSPTSTCGNSATSQPITIKVKNAGSKEAVAPIPVKITINGGTTINDKIDQNIAPGAEATVTLGTTFPANLYGDLKIIAQVLLPDDEDNVNDTTSVNVHISKTYKVPYTTNFDTPEDWVKEGYNWMHGVSTAPNISGESDADKMWITNLNGNYNNSTKATLTSPCFDIIDVERPMLEFKANYITELEKDGVTLSYSTDNGTTWQLLGNNGDKWDALWEWNRQSTIASSGKVGFSGNSDGWKTFSHLLPTALNGATGAKFRFEFTSDAQNSFYSGFGLNGFTIKEAPDDFGVSEISKPVELTGTDVCNGFTETEKITFKVKNLGIKKAKAGTAVKVTFESKYAKKLGDPVSKTETFEETFTLPADLDVNAEQEFITTKTIDMNRGGLYQITAKTIDDPENFYLTNNDSFTKLIKVNKPIVDLGPTVMLGGPNPSLHKFDISGDASGFDYTIDWLVKIGDGAWAVSPNGTSGAYVRNVTTGDFVDPNNKITYKVTLTENTSKCNVSSTTVVYKLNPDVAVDKIVSPVDACSLSDKQAVTISLTNNGKDIDIIKAGTELTLQLNFNGTTTPPHTFAVPNDVASGQSFEYTFPETFNMSATGTTYSLKPSVTMQYDIKVANDMLDASVKSFGFPAFTLTPQTQTVNALDYTYDADPAMAYKSYEWYDKTTLKTNKVVYPGPADGKVWCTVTDNNGCSTKSEATITFAVKDIAVKSANNIQTSCTHDPAMKPSLTIENKGNVTIPSGTVIPFEILKNGASTNDSYTLAADFAPGATTEIILNNPIDLSAKGNYTVSFTAKLTDDLVADNNTLATTVETYGLPQSTLPPTVTTKDVEVTLDAGAGFTDYKWSTTEASQTILVSKDGKYDVKITDANGCSNIFSSQVTFIRNDLSVELTSTYGTASTVCTGADEYPVSIKITNKGNDTPVAGTKIPVTFKVGATEFSEEITLVADLAPNASIDYTFTKKATFTTAQPTGVSAMITLDDLNLTNNFTNVINVTVNQTPTVSLGADVTSTSTSHTIVPTITPDLASNTYKWNTAATSKTLTVTNSGSYALTVTNQGCSASDEVVVSFNRKDIAIASIDSPKDFCASTEGHAVAVSFKNSGLENIAAGTKVTLSYTFNGNTVTEETTLAEEMTIGKTIAYTFTQKLPALTAGSYSISATATFASDGVAANNTLTGNFKVNPAPTFTLTNPITSSDAQVSITGPAGMSKYLWSNTATTQNITVETGGTYSLTVTDANGCTSTQSTEVVFSTDIELTAIVNTSICQNNTPEPITVTVTNKSGRTITKGSELDFDGTINGVAFTEELMLAADLAPNASTTITLTASLPRATAGQYPITVEVDIDNDLNTDNNKKDATITVNPTPTFTLPADIVSSNTQETINGPSGMAAYLWSTGATTQSITVTKSGTYTLKVTNDKGCSSEQSILVQFRGGDLVLKSIVNNEKMCQSGRAVPLSLVIGNDGDMPILKGETITISVKSNGSVKTENFVLTEDLLAKTTATITLTTATGINAATAGTTVTAEVSVSYQYDVNTNNPSVTRTFTVVANPTFTIDIKTATDRSEATLTANKPELSYLWSTGATTKEITVYENSLYKVTGTNADGCTLTKEVAIDYLIPSVKNIVMVYPAVSQTKCYDGKKAPFEAMLVNESTNTPVATGTSIKISCTYRIDKPDGTALEYKFSGTTTLAQELKPGQSIVYRFDNMTAQGKQAANMVEEAAGKHTIAGFSEIGGKQSAVKTTQFEIYPIPKINLGNDVIYRPLPSTLNVNLTSDYTFLWSTGQNTSSIIIDTEGEYWVKVTSKNGCTASDTVEVKQGAEEATLKMNLYPNPAVSFVNIEAFASSKSDIFIEVYSSVGALIESKKFEATTQAIILNYDISRLESGSYVVVARTKDKKMAKMLQVAR</sequence>
<evidence type="ECO:0000259" key="1">
    <source>
        <dbReference type="PROSITE" id="PS50060"/>
    </source>
</evidence>
<dbReference type="InterPro" id="IPR022409">
    <property type="entry name" value="PKD/Chitinase_dom"/>
</dbReference>
<organism evidence="2 3">
    <name type="scientific">Acetobacteroides hydrogenigenes</name>
    <dbReference type="NCBI Taxonomy" id="979970"/>
    <lineage>
        <taxon>Bacteria</taxon>
        <taxon>Pseudomonadati</taxon>
        <taxon>Bacteroidota</taxon>
        <taxon>Bacteroidia</taxon>
        <taxon>Bacteroidales</taxon>
        <taxon>Rikenellaceae</taxon>
        <taxon>Acetobacteroides</taxon>
    </lineage>
</organism>
<dbReference type="Gene3D" id="2.60.120.260">
    <property type="entry name" value="Galactose-binding domain-like"/>
    <property type="match status" value="3"/>
</dbReference>
<dbReference type="InterPro" id="IPR000998">
    <property type="entry name" value="MAM_dom"/>
</dbReference>
<evidence type="ECO:0000313" key="2">
    <source>
        <dbReference type="EMBL" id="TCN72986.1"/>
    </source>
</evidence>
<gene>
    <name evidence="2" type="ORF">CLV25_101204</name>
</gene>
<feature type="domain" description="MAM" evidence="1">
    <location>
        <begin position="33"/>
        <end position="208"/>
    </location>
</feature>
<comment type="caution">
    <text evidence="2">The sequence shown here is derived from an EMBL/GenBank/DDBJ whole genome shotgun (WGS) entry which is preliminary data.</text>
</comment>
<dbReference type="PROSITE" id="PS50060">
    <property type="entry name" value="MAM_2"/>
    <property type="match status" value="1"/>
</dbReference>
<dbReference type="GO" id="GO:0016020">
    <property type="term" value="C:membrane"/>
    <property type="evidence" value="ECO:0007669"/>
    <property type="project" value="InterPro"/>
</dbReference>
<keyword evidence="3" id="KW-1185">Reference proteome</keyword>
<dbReference type="NCBIfam" id="TIGR04183">
    <property type="entry name" value="Por_Secre_tail"/>
    <property type="match status" value="1"/>
</dbReference>
<evidence type="ECO:0000313" key="3">
    <source>
        <dbReference type="Proteomes" id="UP000294830"/>
    </source>
</evidence>
<dbReference type="Gene3D" id="2.60.40.740">
    <property type="match status" value="1"/>
</dbReference>
<name>A0A4R2EWB5_9BACT</name>
<dbReference type="RefSeq" id="WP_131837771.1">
    <property type="nucleotide sequence ID" value="NZ_SLWB01000001.1"/>
</dbReference>
<dbReference type="OrthoDB" id="7294637at2"/>
<dbReference type="Proteomes" id="UP000294830">
    <property type="component" value="Unassembled WGS sequence"/>
</dbReference>
<dbReference type="Gene3D" id="2.60.40.1290">
    <property type="match status" value="1"/>
</dbReference>
<dbReference type="InterPro" id="IPR026444">
    <property type="entry name" value="Secre_tail"/>
</dbReference>
<protein>
    <submittedName>
        <fullName evidence="2">Neuraminidase-like protein</fullName>
    </submittedName>
</protein>
<accession>A0A4R2EWB5</accession>
<proteinExistence type="predicted"/>
<reference evidence="2 3" key="1">
    <citation type="submission" date="2019-03" db="EMBL/GenBank/DDBJ databases">
        <title>Genomic Encyclopedia of Archaeal and Bacterial Type Strains, Phase II (KMG-II): from individual species to whole genera.</title>
        <authorList>
            <person name="Goeker M."/>
        </authorList>
    </citation>
    <scope>NUCLEOTIDE SEQUENCE [LARGE SCALE GENOMIC DNA]</scope>
    <source>
        <strain evidence="2 3">RL-C</strain>
    </source>
</reference>
<dbReference type="EMBL" id="SLWB01000001">
    <property type="protein sequence ID" value="TCN72986.1"/>
    <property type="molecule type" value="Genomic_DNA"/>
</dbReference>